<comment type="caution">
    <text evidence="3">The sequence shown here is derived from an EMBL/GenBank/DDBJ whole genome shotgun (WGS) entry which is preliminary data.</text>
</comment>
<dbReference type="PANTHER" id="PTHR43662:SF3">
    <property type="entry name" value="DOMAIN PROTEIN, PUTATIVE (AFU_ORTHOLOGUE AFUA_6G11970)-RELATED"/>
    <property type="match status" value="1"/>
</dbReference>
<proteinExistence type="predicted"/>
<keyword evidence="1" id="KW-0732">Signal</keyword>
<keyword evidence="4" id="KW-1185">Reference proteome</keyword>
<name>A0A409YPX2_9AGAR</name>
<sequence>MGFASWIFYILLASRYADRCVAYWLMAANNVLTTQRIDPIMNPGTVATHAHGDYLFSDAPGETTPFPDEVGFSRTRSLNFHFANPYMSPSVKDDCSSGDYTLRSFDPASFAQQAVTFLCLDFDGKSSRFNELPKQRCPSGIRSQINFPSCWDGINLDSPDHRSHVDFLSTGPDNGTCSNPRFPVTIPRIFLEVYWYTQAFDDFRRQAKTPNQPFVFSNGDPVGYSYHADFFNGWKQDTLKRALDECNCNPFGDPTCCAAKGIFTFSQEKRCFTTDTFKEQVLGLLPTLPGNNPVQATCYEDYVDPVIPAILSPVFVYNNGDITPPTGTIAVAAKTTATSPGPSGTCLGNPSSASRHGKSRVSWLLSISTFIYWSTMA</sequence>
<evidence type="ECO:0000313" key="4">
    <source>
        <dbReference type="Proteomes" id="UP000284842"/>
    </source>
</evidence>
<evidence type="ECO:0000256" key="1">
    <source>
        <dbReference type="SAM" id="SignalP"/>
    </source>
</evidence>
<feature type="signal peptide" evidence="1">
    <location>
        <begin position="1"/>
        <end position="22"/>
    </location>
</feature>
<organism evidence="3 4">
    <name type="scientific">Panaeolus cyanescens</name>
    <dbReference type="NCBI Taxonomy" id="181874"/>
    <lineage>
        <taxon>Eukaryota</taxon>
        <taxon>Fungi</taxon>
        <taxon>Dikarya</taxon>
        <taxon>Basidiomycota</taxon>
        <taxon>Agaricomycotina</taxon>
        <taxon>Agaricomycetes</taxon>
        <taxon>Agaricomycetidae</taxon>
        <taxon>Agaricales</taxon>
        <taxon>Agaricineae</taxon>
        <taxon>Galeropsidaceae</taxon>
        <taxon>Panaeolus</taxon>
    </lineage>
</organism>
<accession>A0A409YPX2</accession>
<dbReference type="STRING" id="181874.A0A409YPX2"/>
<dbReference type="InterPro" id="IPR018535">
    <property type="entry name" value="DUF1996"/>
</dbReference>
<feature type="domain" description="DUF1996" evidence="2">
    <location>
        <begin position="97"/>
        <end position="234"/>
    </location>
</feature>
<dbReference type="Proteomes" id="UP000284842">
    <property type="component" value="Unassembled WGS sequence"/>
</dbReference>
<feature type="chain" id="PRO_5019582291" description="DUF1996 domain-containing protein" evidence="1">
    <location>
        <begin position="23"/>
        <end position="377"/>
    </location>
</feature>
<dbReference type="EMBL" id="NHTK01000857">
    <property type="protein sequence ID" value="PPR05051.1"/>
    <property type="molecule type" value="Genomic_DNA"/>
</dbReference>
<dbReference type="Pfam" id="PF09362">
    <property type="entry name" value="DUF1996"/>
    <property type="match status" value="1"/>
</dbReference>
<protein>
    <recommendedName>
        <fullName evidence="2">DUF1996 domain-containing protein</fullName>
    </recommendedName>
</protein>
<evidence type="ECO:0000259" key="2">
    <source>
        <dbReference type="Pfam" id="PF09362"/>
    </source>
</evidence>
<dbReference type="OrthoDB" id="74764at2759"/>
<dbReference type="PANTHER" id="PTHR43662">
    <property type="match status" value="1"/>
</dbReference>
<dbReference type="AlphaFoldDB" id="A0A409YPX2"/>
<dbReference type="InParanoid" id="A0A409YPX2"/>
<gene>
    <name evidence="3" type="ORF">CVT24_010198</name>
</gene>
<reference evidence="3 4" key="1">
    <citation type="journal article" date="2018" name="Evol. Lett.">
        <title>Horizontal gene cluster transfer increased hallucinogenic mushroom diversity.</title>
        <authorList>
            <person name="Reynolds H.T."/>
            <person name="Vijayakumar V."/>
            <person name="Gluck-Thaler E."/>
            <person name="Korotkin H.B."/>
            <person name="Matheny P.B."/>
            <person name="Slot J.C."/>
        </authorList>
    </citation>
    <scope>NUCLEOTIDE SEQUENCE [LARGE SCALE GENOMIC DNA]</scope>
    <source>
        <strain evidence="3 4">2629</strain>
    </source>
</reference>
<evidence type="ECO:0000313" key="3">
    <source>
        <dbReference type="EMBL" id="PPR05051.1"/>
    </source>
</evidence>